<dbReference type="InterPro" id="IPR020471">
    <property type="entry name" value="AKR"/>
</dbReference>
<dbReference type="InterPro" id="IPR036812">
    <property type="entry name" value="NAD(P)_OxRdtase_dom_sf"/>
</dbReference>
<dbReference type="STRING" id="988480.A0A075AVB6"/>
<dbReference type="OrthoDB" id="416253at2759"/>
<dbReference type="GO" id="GO:0016616">
    <property type="term" value="F:oxidoreductase activity, acting on the CH-OH group of donors, NAD or NADP as acceptor"/>
    <property type="evidence" value="ECO:0007669"/>
    <property type="project" value="UniProtKB-ARBA"/>
</dbReference>
<keyword evidence="9" id="KW-1185">Reference proteome</keyword>
<evidence type="ECO:0000256" key="2">
    <source>
        <dbReference type="ARBA" id="ARBA00022857"/>
    </source>
</evidence>
<evidence type="ECO:0000313" key="8">
    <source>
        <dbReference type="EMBL" id="EPZ32494.1"/>
    </source>
</evidence>
<evidence type="ECO:0000256" key="1">
    <source>
        <dbReference type="ARBA" id="ARBA00007905"/>
    </source>
</evidence>
<keyword evidence="3" id="KW-0560">Oxidoreductase</keyword>
<reference evidence="8 9" key="1">
    <citation type="journal article" date="2013" name="Curr. Biol.">
        <title>Shared signatures of parasitism and phylogenomics unite Cryptomycota and microsporidia.</title>
        <authorList>
            <person name="James T.Y."/>
            <person name="Pelin A."/>
            <person name="Bonen L."/>
            <person name="Ahrendt S."/>
            <person name="Sain D."/>
            <person name="Corradi N."/>
            <person name="Stajich J.E."/>
        </authorList>
    </citation>
    <scope>NUCLEOTIDE SEQUENCE [LARGE SCALE GENOMIC DNA]</scope>
    <source>
        <strain evidence="8 9">CSF55</strain>
    </source>
</reference>
<proteinExistence type="inferred from homology"/>
<dbReference type="EMBL" id="KE561146">
    <property type="protein sequence ID" value="EPZ32494.1"/>
    <property type="molecule type" value="Genomic_DNA"/>
</dbReference>
<evidence type="ECO:0000313" key="9">
    <source>
        <dbReference type="Proteomes" id="UP000030755"/>
    </source>
</evidence>
<protein>
    <submittedName>
        <fullName evidence="8">Aldo/keto reductase subgroup domain-containing protein</fullName>
    </submittedName>
</protein>
<dbReference type="Gene3D" id="3.20.20.100">
    <property type="entry name" value="NADP-dependent oxidoreductase domain"/>
    <property type="match status" value="1"/>
</dbReference>
<evidence type="ECO:0000256" key="6">
    <source>
        <dbReference type="PIRSR" id="PIRSR000097-3"/>
    </source>
</evidence>
<dbReference type="OMA" id="GFDACYQ"/>
<sequence length="304" mass="35002">MKNSEMSFTLSNGNKIPKIGRNHILPFIIVGTYRLISEDVERVVSEAINIGYRHIDTATVYRNEEAIGNTLKSLFDKGVLRREEIFITSKLAPKDQGYEKATKAVDESLKKLGLDYIDLYLIHWPGTSSIKPNSPKNKKNRQDSWKALEEAYRQGKLKAIGVSNYTINHLKEMEEYATIKPMVLQCEAHPLYIPIDEVKYCKANSIIFEAYTSLGEGKFLQNDFLEEHQFIQEIADRHGKTVAQVLLAWALQQDWTVLPKSKNPSRLKENFDCLFALKESEMEQINELSRTEMQKICWDPIDVQ</sequence>
<evidence type="ECO:0000256" key="5">
    <source>
        <dbReference type="PIRSR" id="PIRSR000097-2"/>
    </source>
</evidence>
<name>A0A075AVB6_ROZAC</name>
<dbReference type="PANTHER" id="PTHR43827:SF3">
    <property type="entry name" value="NADP-DEPENDENT OXIDOREDUCTASE DOMAIN-CONTAINING PROTEIN"/>
    <property type="match status" value="1"/>
</dbReference>
<dbReference type="SUPFAM" id="SSF51430">
    <property type="entry name" value="NAD(P)-linked oxidoreductase"/>
    <property type="match status" value="1"/>
</dbReference>
<dbReference type="HOGENOM" id="CLU_023205_0_1_1"/>
<dbReference type="Proteomes" id="UP000030755">
    <property type="component" value="Unassembled WGS sequence"/>
</dbReference>
<feature type="active site" description="Proton donor" evidence="4">
    <location>
        <position position="61"/>
    </location>
</feature>
<feature type="domain" description="NADP-dependent oxidoreductase" evidence="7">
    <location>
        <begin position="37"/>
        <end position="289"/>
    </location>
</feature>
<keyword evidence="2" id="KW-0521">NADP</keyword>
<accession>A0A075AVB6</accession>
<dbReference type="PIRSF" id="PIRSF000097">
    <property type="entry name" value="AKR"/>
    <property type="match status" value="1"/>
</dbReference>
<dbReference type="Pfam" id="PF00248">
    <property type="entry name" value="Aldo_ket_red"/>
    <property type="match status" value="1"/>
</dbReference>
<dbReference type="AlphaFoldDB" id="A0A075AVB6"/>
<dbReference type="InterPro" id="IPR018170">
    <property type="entry name" value="Aldo/ket_reductase_CS"/>
</dbReference>
<dbReference type="CDD" id="cd19136">
    <property type="entry name" value="AKR_DrGR-like"/>
    <property type="match status" value="1"/>
</dbReference>
<gene>
    <name evidence="8" type="ORF">O9G_004402</name>
</gene>
<evidence type="ECO:0000256" key="4">
    <source>
        <dbReference type="PIRSR" id="PIRSR000097-1"/>
    </source>
</evidence>
<comment type="similarity">
    <text evidence="1">Belongs to the aldo/keto reductase family.</text>
</comment>
<dbReference type="FunFam" id="3.20.20.100:FF:000015">
    <property type="entry name" value="Oxidoreductase, aldo/keto reductase family"/>
    <property type="match status" value="1"/>
</dbReference>
<feature type="site" description="Lowers pKa of active site Tyr" evidence="6">
    <location>
        <position position="90"/>
    </location>
</feature>
<feature type="binding site" evidence="5">
    <location>
        <position position="123"/>
    </location>
    <ligand>
        <name>substrate</name>
    </ligand>
</feature>
<evidence type="ECO:0000256" key="3">
    <source>
        <dbReference type="ARBA" id="ARBA00023002"/>
    </source>
</evidence>
<dbReference type="PROSITE" id="PS00798">
    <property type="entry name" value="ALDOKETO_REDUCTASE_1"/>
    <property type="match status" value="1"/>
</dbReference>
<dbReference type="PRINTS" id="PR00069">
    <property type="entry name" value="ALDKETRDTASE"/>
</dbReference>
<dbReference type="InterPro" id="IPR023210">
    <property type="entry name" value="NADP_OxRdtase_dom"/>
</dbReference>
<dbReference type="PANTHER" id="PTHR43827">
    <property type="entry name" value="2,5-DIKETO-D-GLUCONIC ACID REDUCTASE"/>
    <property type="match status" value="1"/>
</dbReference>
<evidence type="ECO:0000259" key="7">
    <source>
        <dbReference type="Pfam" id="PF00248"/>
    </source>
</evidence>
<organism evidence="8 9">
    <name type="scientific">Rozella allomycis (strain CSF55)</name>
    <dbReference type="NCBI Taxonomy" id="988480"/>
    <lineage>
        <taxon>Eukaryota</taxon>
        <taxon>Fungi</taxon>
        <taxon>Fungi incertae sedis</taxon>
        <taxon>Cryptomycota</taxon>
        <taxon>Cryptomycota incertae sedis</taxon>
        <taxon>Rozella</taxon>
    </lineage>
</organism>